<dbReference type="PANTHER" id="PTHR21705">
    <property type="entry name" value="RAI16 PROTEIN-RELATED"/>
    <property type="match status" value="1"/>
</dbReference>
<dbReference type="Pfam" id="PF19311">
    <property type="entry name" value="KELAA"/>
    <property type="match status" value="1"/>
</dbReference>
<evidence type="ECO:0000313" key="5">
    <source>
        <dbReference type="Proteomes" id="UP001059041"/>
    </source>
</evidence>
<comment type="caution">
    <text evidence="4">The sequence shown here is derived from an EMBL/GenBank/DDBJ whole genome shotgun (WGS) entry which is preliminary data.</text>
</comment>
<comment type="similarity">
    <text evidence="1">Belongs to the FHIP family.</text>
</comment>
<protein>
    <submittedName>
        <fullName evidence="4">Protein FAM160B2</fullName>
    </submittedName>
</protein>
<dbReference type="Proteomes" id="UP001059041">
    <property type="component" value="Linkage Group LG17"/>
</dbReference>
<dbReference type="Pfam" id="PF10257">
    <property type="entry name" value="RAI16-like"/>
    <property type="match status" value="1"/>
</dbReference>
<keyword evidence="5" id="KW-1185">Reference proteome</keyword>
<reference evidence="4" key="1">
    <citation type="submission" date="2021-02" db="EMBL/GenBank/DDBJ databases">
        <title>Comparative genomics reveals that relaxation of natural selection precedes convergent phenotypic evolution of cavefish.</title>
        <authorList>
            <person name="Peng Z."/>
        </authorList>
    </citation>
    <scope>NUCLEOTIDE SEQUENCE</scope>
    <source>
        <tissue evidence="4">Muscle</tissue>
    </source>
</reference>
<dbReference type="Pfam" id="PF19314">
    <property type="entry name" value="DUF5917"/>
    <property type="match status" value="1"/>
</dbReference>
<feature type="domain" description="FHF complex subunit HOOK-interacting protein C-terminal" evidence="3">
    <location>
        <begin position="595"/>
        <end position="687"/>
    </location>
</feature>
<evidence type="ECO:0000259" key="3">
    <source>
        <dbReference type="Pfam" id="PF19314"/>
    </source>
</evidence>
<dbReference type="InterPro" id="IPR019384">
    <property type="entry name" value="FHIP"/>
</dbReference>
<evidence type="ECO:0000256" key="1">
    <source>
        <dbReference type="ARBA" id="ARBA00024336"/>
    </source>
</evidence>
<gene>
    <name evidence="4" type="ORF">IRJ41_022023</name>
</gene>
<dbReference type="PANTHER" id="PTHR21705:SF9">
    <property type="entry name" value="FHF COMPLEX SUBUNIT HOOK-INTERACTING PROTEIN 2B"/>
    <property type="match status" value="1"/>
</dbReference>
<dbReference type="InterPro" id="IPR045669">
    <property type="entry name" value="FHIP_C"/>
</dbReference>
<organism evidence="4 5">
    <name type="scientific">Triplophysa rosa</name>
    <name type="common">Cave loach</name>
    <dbReference type="NCBI Taxonomy" id="992332"/>
    <lineage>
        <taxon>Eukaryota</taxon>
        <taxon>Metazoa</taxon>
        <taxon>Chordata</taxon>
        <taxon>Craniata</taxon>
        <taxon>Vertebrata</taxon>
        <taxon>Euteleostomi</taxon>
        <taxon>Actinopterygii</taxon>
        <taxon>Neopterygii</taxon>
        <taxon>Teleostei</taxon>
        <taxon>Ostariophysi</taxon>
        <taxon>Cypriniformes</taxon>
        <taxon>Nemacheilidae</taxon>
        <taxon>Triplophysa</taxon>
    </lineage>
</organism>
<evidence type="ECO:0000256" key="2">
    <source>
        <dbReference type="SAM" id="MobiDB-lite"/>
    </source>
</evidence>
<name>A0A9W7WI20_TRIRA</name>
<proteinExistence type="inferred from homology"/>
<dbReference type="AlphaFoldDB" id="A0A9W7WI20"/>
<accession>A0A9W7WI20</accession>
<dbReference type="EMBL" id="JAFHDT010000017">
    <property type="protein sequence ID" value="KAI7798243.1"/>
    <property type="molecule type" value="Genomic_DNA"/>
</dbReference>
<evidence type="ECO:0000313" key="4">
    <source>
        <dbReference type="EMBL" id="KAI7798243.1"/>
    </source>
</evidence>
<dbReference type="OrthoDB" id="5350595at2759"/>
<dbReference type="InterPro" id="IPR045668">
    <property type="entry name" value="FHIP_KELAA_motif"/>
</dbReference>
<feature type="compositionally biased region" description="Low complexity" evidence="2">
    <location>
        <begin position="197"/>
        <end position="211"/>
    </location>
</feature>
<sequence length="726" mass="82578">MDMFNKVTAFLQQALETHEPSINLLDSFVDHWKAITNYYIETTDESCPVKHTDIPWRLKQMLDILVYEEKQEGEETGSCMDYLLQHKILETLCTLGKAQYPPGMSQQVMLFFSKLLGQIQKPLLHLINVYRPVQKLIHLCGLPESQTEKEESQFLFALCTRVKKDPYVLNYILEVTRESQKQRSSSTSEESVEERCSGSSSAAGAPSSPSARTEAQLSSIPQTGIVPVLIHLGKSQKSRIALRATESLLLLVSLLQEDTEQLLAERTPVCHLLAQRLTELYCLVPSTLDPADIHSLPGLQWRTQFTEDSAEDSQSFPGSKHVYRFFCFLDFCDQIIKEAPKVLATKVAKAIHHQWLKGVIEPQLLQMSEVGILVHTALLSCSLRHTHSPVLLEELAQFLLGSDTHCEQRDESTSHNLRYCLIEQCNHISDEISITTLRVFEELLKKSNRHILTNLVLRNLEMRCYRLPGSGCGDERQGAEADVLEETDDLEEDPFFTDMYEDSGFGGQEPLLSLRGVREKHNPSTHIQAADVVNSFLCLVPQEAKTSHLVQEVGYDTYVHDANKLFKECSALSIEWNWPDSAKATESAPNTDFYEGHFLKMLFDRIARILEQPYELNLQVTSVLSRLAVFPHPHLHEYLLDPYISLSPGARSLFSTLVRVICELMQRIQHIPNVTERLMIIRRQLMGQEEETMMDHATLLKGVIVLEEFCKELAAIAFVKLPMEQQ</sequence>
<feature type="region of interest" description="Disordered" evidence="2">
    <location>
        <begin position="180"/>
        <end position="216"/>
    </location>
</feature>